<dbReference type="EMBL" id="QKOE01000006">
    <property type="protein sequence ID" value="PZA16639.1"/>
    <property type="molecule type" value="Genomic_DNA"/>
</dbReference>
<evidence type="ECO:0000256" key="3">
    <source>
        <dbReference type="ARBA" id="ARBA00023125"/>
    </source>
</evidence>
<organism evidence="6 7">
    <name type="scientific">Parazoarcus communis SWub3 = DSM 12120</name>
    <dbReference type="NCBI Taxonomy" id="1121029"/>
    <lineage>
        <taxon>Bacteria</taxon>
        <taxon>Pseudomonadati</taxon>
        <taxon>Pseudomonadota</taxon>
        <taxon>Betaproteobacteria</taxon>
        <taxon>Rhodocyclales</taxon>
        <taxon>Zoogloeaceae</taxon>
        <taxon>Parazoarcus</taxon>
    </lineage>
</organism>
<feature type="domain" description="HTH lysR-type" evidence="5">
    <location>
        <begin position="10"/>
        <end position="67"/>
    </location>
</feature>
<dbReference type="PANTHER" id="PTHR30537">
    <property type="entry name" value="HTH-TYPE TRANSCRIPTIONAL REGULATOR"/>
    <property type="match status" value="1"/>
</dbReference>
<evidence type="ECO:0000259" key="5">
    <source>
        <dbReference type="PROSITE" id="PS50931"/>
    </source>
</evidence>
<dbReference type="GO" id="GO:0003700">
    <property type="term" value="F:DNA-binding transcription factor activity"/>
    <property type="evidence" value="ECO:0007669"/>
    <property type="project" value="InterPro"/>
</dbReference>
<dbReference type="GO" id="GO:0043565">
    <property type="term" value="F:sequence-specific DNA binding"/>
    <property type="evidence" value="ECO:0007669"/>
    <property type="project" value="TreeGrafter"/>
</dbReference>
<dbReference type="GO" id="GO:0006351">
    <property type="term" value="P:DNA-templated transcription"/>
    <property type="evidence" value="ECO:0007669"/>
    <property type="project" value="TreeGrafter"/>
</dbReference>
<evidence type="ECO:0000256" key="1">
    <source>
        <dbReference type="ARBA" id="ARBA00009437"/>
    </source>
</evidence>
<gene>
    <name evidence="6" type="ORF">DNK49_11040</name>
</gene>
<keyword evidence="3" id="KW-0238">DNA-binding</keyword>
<dbReference type="SUPFAM" id="SSF46785">
    <property type="entry name" value="Winged helix' DNA-binding domain"/>
    <property type="match status" value="1"/>
</dbReference>
<evidence type="ECO:0000256" key="4">
    <source>
        <dbReference type="ARBA" id="ARBA00023163"/>
    </source>
</evidence>
<dbReference type="Pfam" id="PF03466">
    <property type="entry name" value="LysR_substrate"/>
    <property type="match status" value="1"/>
</dbReference>
<evidence type="ECO:0000313" key="6">
    <source>
        <dbReference type="EMBL" id="PZA16639.1"/>
    </source>
</evidence>
<accession>A0A323UVS6</accession>
<dbReference type="PANTHER" id="PTHR30537:SF79">
    <property type="entry name" value="TRANSCRIPTIONAL REGULATOR-RELATED"/>
    <property type="match status" value="1"/>
</dbReference>
<dbReference type="AlphaFoldDB" id="A0A323UVS6"/>
<evidence type="ECO:0000256" key="2">
    <source>
        <dbReference type="ARBA" id="ARBA00023015"/>
    </source>
</evidence>
<comment type="caution">
    <text evidence="6">The sequence shown here is derived from an EMBL/GenBank/DDBJ whole genome shotgun (WGS) entry which is preliminary data.</text>
</comment>
<protein>
    <submittedName>
        <fullName evidence="6">LysR family transcriptional regulator</fullName>
    </submittedName>
</protein>
<dbReference type="InterPro" id="IPR005119">
    <property type="entry name" value="LysR_subst-bd"/>
</dbReference>
<dbReference type="InterPro" id="IPR000847">
    <property type="entry name" value="LysR_HTH_N"/>
</dbReference>
<proteinExistence type="inferred from homology"/>
<dbReference type="SUPFAM" id="SSF53850">
    <property type="entry name" value="Periplasmic binding protein-like II"/>
    <property type="match status" value="1"/>
</dbReference>
<dbReference type="OrthoDB" id="5526340at2"/>
<dbReference type="Proteomes" id="UP000248259">
    <property type="component" value="Unassembled WGS sequence"/>
</dbReference>
<keyword evidence="2" id="KW-0805">Transcription regulation</keyword>
<dbReference type="Gene3D" id="3.40.190.10">
    <property type="entry name" value="Periplasmic binding protein-like II"/>
    <property type="match status" value="2"/>
</dbReference>
<dbReference type="Gene3D" id="1.10.10.10">
    <property type="entry name" value="Winged helix-like DNA-binding domain superfamily/Winged helix DNA-binding domain"/>
    <property type="match status" value="1"/>
</dbReference>
<name>A0A323UVS6_9RHOO</name>
<sequence length="307" mass="32716">MSLPADIRFPSIDGLRAFEAAARLGSFERAALELSVTASAVSKRLATVEELLGTQLLTRNGKTLALTPTGKEYLEQVRSALGLLAAMPLHRRAAQRIERLRVVAPPTFARQIIVPALEGFTRAHPRIELELVLSVPYVDQGSGGDAQLEVRHGDRAAHGGDCLMRDVLVPLASPALLARVGPVGKAADLARLPLLRTPLEPWAPLFEAAGLAALEEPAQGPRLVDLGLVLEAAACAQGVAPGRPTLARAWLRSEGLVPLFGLRVVARTQYYIATASPQGAAAAFAAWLRQVCREAEYEAAELISRTG</sequence>
<dbReference type="InterPro" id="IPR036388">
    <property type="entry name" value="WH-like_DNA-bd_sf"/>
</dbReference>
<reference evidence="6 7" key="1">
    <citation type="submission" date="2018-06" db="EMBL/GenBank/DDBJ databases">
        <title>Azoarcus communis strain SWub3 genome.</title>
        <authorList>
            <person name="Zorraquino Salvo V."/>
            <person name="Toubiana D."/>
            <person name="Blumwald E."/>
        </authorList>
    </citation>
    <scope>NUCLEOTIDE SEQUENCE [LARGE SCALE GENOMIC DNA]</scope>
    <source>
        <strain evidence="6 7">SWub3</strain>
    </source>
</reference>
<dbReference type="Pfam" id="PF00126">
    <property type="entry name" value="HTH_1"/>
    <property type="match status" value="1"/>
</dbReference>
<dbReference type="InterPro" id="IPR036390">
    <property type="entry name" value="WH_DNA-bd_sf"/>
</dbReference>
<dbReference type="InterPro" id="IPR058163">
    <property type="entry name" value="LysR-type_TF_proteobact-type"/>
</dbReference>
<dbReference type="PROSITE" id="PS50931">
    <property type="entry name" value="HTH_LYSR"/>
    <property type="match status" value="1"/>
</dbReference>
<keyword evidence="4" id="KW-0804">Transcription</keyword>
<dbReference type="RefSeq" id="WP_110524467.1">
    <property type="nucleotide sequence ID" value="NZ_QKOE01000006.1"/>
</dbReference>
<keyword evidence="7" id="KW-1185">Reference proteome</keyword>
<comment type="similarity">
    <text evidence="1">Belongs to the LysR transcriptional regulatory family.</text>
</comment>
<evidence type="ECO:0000313" key="7">
    <source>
        <dbReference type="Proteomes" id="UP000248259"/>
    </source>
</evidence>